<evidence type="ECO:0000256" key="1">
    <source>
        <dbReference type="SAM" id="MobiDB-lite"/>
    </source>
</evidence>
<proteinExistence type="predicted"/>
<dbReference type="EMBL" id="JARBHB010000001">
    <property type="protein sequence ID" value="KAJ8894887.1"/>
    <property type="molecule type" value="Genomic_DNA"/>
</dbReference>
<dbReference type="Proteomes" id="UP001159363">
    <property type="component" value="Chromosome 1"/>
</dbReference>
<accession>A0ABQ9IE00</accession>
<keyword evidence="3" id="KW-1185">Reference proteome</keyword>
<evidence type="ECO:0000313" key="2">
    <source>
        <dbReference type="EMBL" id="KAJ8894887.1"/>
    </source>
</evidence>
<reference evidence="2 3" key="1">
    <citation type="submission" date="2023-02" db="EMBL/GenBank/DDBJ databases">
        <title>LHISI_Scaffold_Assembly.</title>
        <authorList>
            <person name="Stuart O.P."/>
            <person name="Cleave R."/>
            <person name="Magrath M.J.L."/>
            <person name="Mikheyev A.S."/>
        </authorList>
    </citation>
    <scope>NUCLEOTIDE SEQUENCE [LARGE SCALE GENOMIC DNA]</scope>
    <source>
        <strain evidence="2">Daus_M_001</strain>
        <tissue evidence="2">Leg muscle</tissue>
    </source>
</reference>
<sequence>MFMVSATIELSICHVGGTGAPNPRPSDYKSATLPLSYEGGAVTPRLQNDRINLMRVIEVTMERRRSERAGETGDPRENPPTNGIVRHDFHMRKSDDPAGD</sequence>
<evidence type="ECO:0000313" key="3">
    <source>
        <dbReference type="Proteomes" id="UP001159363"/>
    </source>
</evidence>
<protein>
    <submittedName>
        <fullName evidence="2">Uncharacterized protein</fullName>
    </submittedName>
</protein>
<organism evidence="2 3">
    <name type="scientific">Dryococelus australis</name>
    <dbReference type="NCBI Taxonomy" id="614101"/>
    <lineage>
        <taxon>Eukaryota</taxon>
        <taxon>Metazoa</taxon>
        <taxon>Ecdysozoa</taxon>
        <taxon>Arthropoda</taxon>
        <taxon>Hexapoda</taxon>
        <taxon>Insecta</taxon>
        <taxon>Pterygota</taxon>
        <taxon>Neoptera</taxon>
        <taxon>Polyneoptera</taxon>
        <taxon>Phasmatodea</taxon>
        <taxon>Verophasmatodea</taxon>
        <taxon>Anareolatae</taxon>
        <taxon>Phasmatidae</taxon>
        <taxon>Eurycanthinae</taxon>
        <taxon>Dryococelus</taxon>
    </lineage>
</organism>
<feature type="compositionally biased region" description="Basic and acidic residues" evidence="1">
    <location>
        <begin position="85"/>
        <end position="100"/>
    </location>
</feature>
<comment type="caution">
    <text evidence="2">The sequence shown here is derived from an EMBL/GenBank/DDBJ whole genome shotgun (WGS) entry which is preliminary data.</text>
</comment>
<feature type="region of interest" description="Disordered" evidence="1">
    <location>
        <begin position="63"/>
        <end position="100"/>
    </location>
</feature>
<name>A0ABQ9IE00_9NEOP</name>
<gene>
    <name evidence="2" type="ORF">PR048_000194</name>
</gene>
<feature type="compositionally biased region" description="Basic and acidic residues" evidence="1">
    <location>
        <begin position="63"/>
        <end position="77"/>
    </location>
</feature>